<protein>
    <recommendedName>
        <fullName evidence="4">DUF5666 domain-containing protein</fullName>
    </recommendedName>
</protein>
<dbReference type="STRING" id="1126833.VN24_02885"/>
<gene>
    <name evidence="2" type="ORF">VN24_02885</name>
</gene>
<dbReference type="KEGG" id="pbj:VN24_02885"/>
<feature type="region of interest" description="Disordered" evidence="1">
    <location>
        <begin position="39"/>
        <end position="118"/>
    </location>
</feature>
<name>A0A0D5NEG5_9BACL</name>
<evidence type="ECO:0000313" key="3">
    <source>
        <dbReference type="Proteomes" id="UP000032633"/>
    </source>
</evidence>
<organism evidence="2 3">
    <name type="scientific">Paenibacillus beijingensis</name>
    <dbReference type="NCBI Taxonomy" id="1126833"/>
    <lineage>
        <taxon>Bacteria</taxon>
        <taxon>Bacillati</taxon>
        <taxon>Bacillota</taxon>
        <taxon>Bacilli</taxon>
        <taxon>Bacillales</taxon>
        <taxon>Paenibacillaceae</taxon>
        <taxon>Paenibacillus</taxon>
    </lineage>
</organism>
<evidence type="ECO:0000313" key="2">
    <source>
        <dbReference type="EMBL" id="AJY73769.1"/>
    </source>
</evidence>
<dbReference type="RefSeq" id="WP_045669204.1">
    <property type="nucleotide sequence ID" value="NZ_CP011058.1"/>
</dbReference>
<keyword evidence="3" id="KW-1185">Reference proteome</keyword>
<proteinExistence type="predicted"/>
<evidence type="ECO:0000256" key="1">
    <source>
        <dbReference type="SAM" id="MobiDB-lite"/>
    </source>
</evidence>
<dbReference type="OrthoDB" id="2620571at2"/>
<feature type="compositionally biased region" description="Polar residues" evidence="1">
    <location>
        <begin position="55"/>
        <end position="86"/>
    </location>
</feature>
<reference evidence="2 3" key="1">
    <citation type="journal article" date="2015" name="J. Biotechnol.">
        <title>Complete genome sequence of Paenibacillus beijingensis 7188(T) (=DSM 24997(T)), a novel rhizobacterium from jujube garden soil.</title>
        <authorList>
            <person name="Kwak Y."/>
            <person name="Shin J.H."/>
        </authorList>
    </citation>
    <scope>NUCLEOTIDE SEQUENCE [LARGE SCALE GENOMIC DNA]</scope>
    <source>
        <strain evidence="2 3">DSM 24997</strain>
    </source>
</reference>
<accession>A0A0D5NEG5</accession>
<dbReference type="HOGENOM" id="CLU_1459948_0_0_9"/>
<reference evidence="3" key="2">
    <citation type="submission" date="2015-03" db="EMBL/GenBank/DDBJ databases">
        <title>Genome sequence of Paenibacillus beijingensis strain DSM 24997T.</title>
        <authorList>
            <person name="Kwak Y."/>
            <person name="Shin J.-H."/>
        </authorList>
    </citation>
    <scope>NUCLEOTIDE SEQUENCE [LARGE SCALE GENOMIC DNA]</scope>
    <source>
        <strain evidence="3">DSM 24997</strain>
    </source>
</reference>
<sequence length="185" mass="18964">MKTKHIISFNSNESSRTRLRWPAFVAAAVLAASLLLSGCSSGNDSASSGNADPAPSTNNSSAPGSGNTSEPGSGNTPGSDNQSDSGGNQGTGTDEPDKSGTNPPEQSSEMTGKGTFHGLADSHSVELETANGTEVFQFDETLADQLNGITEGSSITYTYITKNVDAGEGKTIRQLWLTGVDASSK</sequence>
<feature type="compositionally biased region" description="Polar residues" evidence="1">
    <location>
        <begin position="99"/>
        <end position="110"/>
    </location>
</feature>
<feature type="compositionally biased region" description="Low complexity" evidence="1">
    <location>
        <begin position="39"/>
        <end position="52"/>
    </location>
</feature>
<dbReference type="AlphaFoldDB" id="A0A0D5NEG5"/>
<dbReference type="EMBL" id="CP011058">
    <property type="protein sequence ID" value="AJY73769.1"/>
    <property type="molecule type" value="Genomic_DNA"/>
</dbReference>
<dbReference type="Proteomes" id="UP000032633">
    <property type="component" value="Chromosome"/>
</dbReference>
<dbReference type="PATRIC" id="fig|1126833.4.peg.640"/>
<evidence type="ECO:0008006" key="4">
    <source>
        <dbReference type="Google" id="ProtNLM"/>
    </source>
</evidence>